<dbReference type="PANTHER" id="PTHR19308:SF14">
    <property type="entry name" value="START DOMAIN-CONTAINING PROTEIN"/>
    <property type="match status" value="1"/>
</dbReference>
<dbReference type="SUPFAM" id="SSF55961">
    <property type="entry name" value="Bet v1-like"/>
    <property type="match status" value="1"/>
</dbReference>
<keyword evidence="4" id="KW-1185">Reference proteome</keyword>
<name>A0A913Y927_EXADI</name>
<organism evidence="3 4">
    <name type="scientific">Exaiptasia diaphana</name>
    <name type="common">Tropical sea anemone</name>
    <name type="synonym">Aiptasia pulchella</name>
    <dbReference type="NCBI Taxonomy" id="2652724"/>
    <lineage>
        <taxon>Eukaryota</taxon>
        <taxon>Metazoa</taxon>
        <taxon>Cnidaria</taxon>
        <taxon>Anthozoa</taxon>
        <taxon>Hexacorallia</taxon>
        <taxon>Actiniaria</taxon>
        <taxon>Aiptasiidae</taxon>
        <taxon>Exaiptasia</taxon>
    </lineage>
</organism>
<dbReference type="OrthoDB" id="5403181at2759"/>
<dbReference type="SMART" id="SM00234">
    <property type="entry name" value="START"/>
    <property type="match status" value="1"/>
</dbReference>
<evidence type="ECO:0000256" key="1">
    <source>
        <dbReference type="SAM" id="MobiDB-lite"/>
    </source>
</evidence>
<proteinExistence type="predicted"/>
<dbReference type="Proteomes" id="UP000887567">
    <property type="component" value="Unplaced"/>
</dbReference>
<dbReference type="CDD" id="cd00177">
    <property type="entry name" value="START"/>
    <property type="match status" value="1"/>
</dbReference>
<protein>
    <recommendedName>
        <fullName evidence="2">START domain-containing protein</fullName>
    </recommendedName>
</protein>
<dbReference type="GeneID" id="110254146"/>
<reference evidence="3" key="1">
    <citation type="submission" date="2022-11" db="UniProtKB">
        <authorList>
            <consortium name="EnsemblMetazoa"/>
        </authorList>
    </citation>
    <scope>IDENTIFICATION</scope>
</reference>
<dbReference type="InterPro" id="IPR051213">
    <property type="entry name" value="START_lipid_transfer"/>
</dbReference>
<dbReference type="OMA" id="ILHEESC"/>
<dbReference type="AlphaFoldDB" id="A0A913Y927"/>
<dbReference type="RefSeq" id="XP_020916766.1">
    <property type="nucleotide sequence ID" value="XM_021061107.2"/>
</dbReference>
<dbReference type="PROSITE" id="PS50848">
    <property type="entry name" value="START"/>
    <property type="match status" value="1"/>
</dbReference>
<dbReference type="GO" id="GO:0008289">
    <property type="term" value="F:lipid binding"/>
    <property type="evidence" value="ECO:0007669"/>
    <property type="project" value="InterPro"/>
</dbReference>
<dbReference type="Gene3D" id="3.30.530.20">
    <property type="match status" value="1"/>
</dbReference>
<evidence type="ECO:0000259" key="2">
    <source>
        <dbReference type="PROSITE" id="PS50848"/>
    </source>
</evidence>
<feature type="compositionally biased region" description="Polar residues" evidence="1">
    <location>
        <begin position="263"/>
        <end position="278"/>
    </location>
</feature>
<feature type="domain" description="START" evidence="2">
    <location>
        <begin position="55"/>
        <end position="254"/>
    </location>
</feature>
<dbReference type="KEGG" id="epa:110254146"/>
<evidence type="ECO:0000313" key="4">
    <source>
        <dbReference type="Proteomes" id="UP000887567"/>
    </source>
</evidence>
<evidence type="ECO:0000313" key="3">
    <source>
        <dbReference type="EnsemblMetazoa" id="XP_020916766.1"/>
    </source>
</evidence>
<accession>A0A913Y927</accession>
<dbReference type="GO" id="GO:0005737">
    <property type="term" value="C:cytoplasm"/>
    <property type="evidence" value="ECO:0007669"/>
    <property type="project" value="UniProtKB-ARBA"/>
</dbReference>
<sequence>IRIGPDHTGWASPWFLVAVEDPKTDDVVVFTCNRSIDTEKLNSPHIYYPSHTNDVDDLLALEADSSEDWKLVKKTKKAMIFRKKSPENDLVPPIIKADLHLQGIPYKTAVQYFTDWEVRQRWDKTFGVVDILEKIGKFKVVYCSNKMPTFCKNRDMVLACLDHPGQQYHIQIMCSILHPVVPQNLKTNKIRANTSSFGIIIRPVDDGTQSSKVTVITQVDLKGSAPKFIKNGYLENNPIKWIKMMKKYYKKHGHEEEAGAKDQGTTESINNNVDDVIA</sequence>
<dbReference type="EnsemblMetazoa" id="XM_021061107.2">
    <property type="protein sequence ID" value="XP_020916766.1"/>
    <property type="gene ID" value="LOC110254146"/>
</dbReference>
<dbReference type="Pfam" id="PF01852">
    <property type="entry name" value="START"/>
    <property type="match status" value="1"/>
</dbReference>
<feature type="region of interest" description="Disordered" evidence="1">
    <location>
        <begin position="255"/>
        <end position="278"/>
    </location>
</feature>
<dbReference type="InterPro" id="IPR023393">
    <property type="entry name" value="START-like_dom_sf"/>
</dbReference>
<dbReference type="PANTHER" id="PTHR19308">
    <property type="entry name" value="PHOSPHATIDYLCHOLINE TRANSFER PROTEIN"/>
    <property type="match status" value="1"/>
</dbReference>
<dbReference type="InterPro" id="IPR002913">
    <property type="entry name" value="START_lipid-bd_dom"/>
</dbReference>